<dbReference type="SUPFAM" id="SSF53474">
    <property type="entry name" value="alpha/beta-Hydrolases"/>
    <property type="match status" value="1"/>
</dbReference>
<accession>A0A1E5XRP3</accession>
<evidence type="ECO:0000259" key="1">
    <source>
        <dbReference type="Pfam" id="PF12697"/>
    </source>
</evidence>
<comment type="caution">
    <text evidence="2">The sequence shown here is derived from an EMBL/GenBank/DDBJ whole genome shotgun (WGS) entry which is preliminary data.</text>
</comment>
<dbReference type="InterPro" id="IPR000073">
    <property type="entry name" value="AB_hydrolase_1"/>
</dbReference>
<protein>
    <recommendedName>
        <fullName evidence="1">AB hydrolase-1 domain-containing protein</fullName>
    </recommendedName>
</protein>
<dbReference type="AlphaFoldDB" id="A0A1E5XRP3"/>
<sequence>MNKWVRRIIVGIVIVVVLFIAAGGVGTSMLMNHLLTPGGVDWSGANNPNPPTDPYELGYRGDPQAALGLPFETVRYETELGEAEAWFVPAANLAGPWAVYVHGIGGIRENGYRQLSILHEAGIPTLLITYRNDKGAPSPENAIYGFGVDEWRDLDAAVSWALGRGAPNVILVAESMGAAIAGQFLMHSTQADKVVALALDAPALDFTEVVADKLGARMIPLARTLARAGIFVFDTYRGVQLNKAVSLDAVATFPGPLFLAHGTGDSLVPVTISERLLAARSAPTAYLQTGANHLLSFKENPERYRAEMGGFLSSLGR</sequence>
<proteinExistence type="predicted"/>
<dbReference type="Gene3D" id="3.40.50.1820">
    <property type="entry name" value="alpha/beta hydrolase"/>
    <property type="match status" value="1"/>
</dbReference>
<dbReference type="Pfam" id="PF12697">
    <property type="entry name" value="Abhydrolase_6"/>
    <property type="match status" value="1"/>
</dbReference>
<reference evidence="2 3" key="1">
    <citation type="journal article" date="2015" name="Genome Announc.">
        <title>Genome Assemblies of Three Soil-Associated Devosia species: D. insulae, D. limi, and D. soli.</title>
        <authorList>
            <person name="Hassan Y.I."/>
            <person name="Lepp D."/>
            <person name="Zhou T."/>
        </authorList>
    </citation>
    <scope>NUCLEOTIDE SEQUENCE [LARGE SCALE GENOMIC DNA]</scope>
    <source>
        <strain evidence="2 3">DS-56</strain>
    </source>
</reference>
<organism evidence="2 3">
    <name type="scientific">Devosia insulae DS-56</name>
    <dbReference type="NCBI Taxonomy" id="1116389"/>
    <lineage>
        <taxon>Bacteria</taxon>
        <taxon>Pseudomonadati</taxon>
        <taxon>Pseudomonadota</taxon>
        <taxon>Alphaproteobacteria</taxon>
        <taxon>Hyphomicrobiales</taxon>
        <taxon>Devosiaceae</taxon>
        <taxon>Devosia</taxon>
    </lineage>
</organism>
<dbReference type="Proteomes" id="UP000095463">
    <property type="component" value="Unassembled WGS sequence"/>
</dbReference>
<evidence type="ECO:0000313" key="3">
    <source>
        <dbReference type="Proteomes" id="UP000095463"/>
    </source>
</evidence>
<dbReference type="RefSeq" id="WP_069909552.1">
    <property type="nucleotide sequence ID" value="NZ_LAJE02000164.1"/>
</dbReference>
<keyword evidence="3" id="KW-1185">Reference proteome</keyword>
<evidence type="ECO:0000313" key="2">
    <source>
        <dbReference type="EMBL" id="OEO31258.1"/>
    </source>
</evidence>
<dbReference type="InterPro" id="IPR029058">
    <property type="entry name" value="AB_hydrolase_fold"/>
</dbReference>
<gene>
    <name evidence="2" type="ORF">VW23_017155</name>
</gene>
<dbReference type="EMBL" id="LAJE02000164">
    <property type="protein sequence ID" value="OEO31258.1"/>
    <property type="molecule type" value="Genomic_DNA"/>
</dbReference>
<feature type="domain" description="AB hydrolase-1" evidence="1">
    <location>
        <begin position="99"/>
        <end position="305"/>
    </location>
</feature>
<name>A0A1E5XRP3_9HYPH</name>